<keyword evidence="3" id="KW-1185">Reference proteome</keyword>
<sequence length="50" mass="5145">MGLPRPRPADWAACRPAQRHGGEEAGTGKAGIPSTPYPPCLCSILCGAEP</sequence>
<dbReference type="EMBL" id="AP028907">
    <property type="protein sequence ID" value="BES82418.1"/>
    <property type="molecule type" value="Genomic_DNA"/>
</dbReference>
<reference evidence="2 3" key="1">
    <citation type="submission" date="2023-09" db="EMBL/GenBank/DDBJ databases">
        <title>Pyrofollis japonicus gen. nov. sp. nov., a novel member of the family Pyrodictiaceae isolated from the Iheya North hydrothermal field.</title>
        <authorList>
            <person name="Miyazaki U."/>
            <person name="Sanari M."/>
            <person name="Tame A."/>
            <person name="Kitajima M."/>
            <person name="Okamoto A."/>
            <person name="Sawayama S."/>
            <person name="Miyazaki J."/>
            <person name="Takai K."/>
            <person name="Nakagawa S."/>
        </authorList>
    </citation>
    <scope>NUCLEOTIDE SEQUENCE [LARGE SCALE GENOMIC DNA]</scope>
    <source>
        <strain evidence="2 3">AV2</strain>
    </source>
</reference>
<organism evidence="2 3">
    <name type="scientific">Pyrodictium abyssi</name>
    <dbReference type="NCBI Taxonomy" id="54256"/>
    <lineage>
        <taxon>Archaea</taxon>
        <taxon>Thermoproteota</taxon>
        <taxon>Thermoprotei</taxon>
        <taxon>Desulfurococcales</taxon>
        <taxon>Pyrodictiaceae</taxon>
        <taxon>Pyrodictium</taxon>
    </lineage>
</organism>
<gene>
    <name evidence="2" type="ORF">PABY_19850</name>
</gene>
<feature type="region of interest" description="Disordered" evidence="1">
    <location>
        <begin position="1"/>
        <end position="30"/>
    </location>
</feature>
<evidence type="ECO:0000256" key="1">
    <source>
        <dbReference type="SAM" id="MobiDB-lite"/>
    </source>
</evidence>
<proteinExistence type="predicted"/>
<name>A0ABM8IY08_9CREN</name>
<evidence type="ECO:0000313" key="3">
    <source>
        <dbReference type="Proteomes" id="UP001341135"/>
    </source>
</evidence>
<dbReference type="Proteomes" id="UP001341135">
    <property type="component" value="Chromosome"/>
</dbReference>
<protein>
    <submittedName>
        <fullName evidence="2">Uncharacterized protein</fullName>
    </submittedName>
</protein>
<accession>A0ABM8IY08</accession>
<evidence type="ECO:0000313" key="2">
    <source>
        <dbReference type="EMBL" id="BES82418.1"/>
    </source>
</evidence>